<gene>
    <name evidence="3" type="ORF">SAMN05444365_11064</name>
</gene>
<protein>
    <submittedName>
        <fullName evidence="3">Integrin beta 3</fullName>
    </submittedName>
</protein>
<evidence type="ECO:0000256" key="1">
    <source>
        <dbReference type="SAM" id="MobiDB-lite"/>
    </source>
</evidence>
<dbReference type="EMBL" id="FNPH01000010">
    <property type="protein sequence ID" value="SDZ32727.1"/>
    <property type="molecule type" value="Genomic_DNA"/>
</dbReference>
<keyword evidence="2" id="KW-1133">Transmembrane helix</keyword>
<organism evidence="3 4">
    <name type="scientific">Micromonospora pattaloongensis</name>
    <dbReference type="NCBI Taxonomy" id="405436"/>
    <lineage>
        <taxon>Bacteria</taxon>
        <taxon>Bacillati</taxon>
        <taxon>Actinomycetota</taxon>
        <taxon>Actinomycetes</taxon>
        <taxon>Micromonosporales</taxon>
        <taxon>Micromonosporaceae</taxon>
        <taxon>Micromonospora</taxon>
    </lineage>
</organism>
<keyword evidence="2" id="KW-0812">Transmembrane</keyword>
<keyword evidence="4" id="KW-1185">Reference proteome</keyword>
<feature type="region of interest" description="Disordered" evidence="1">
    <location>
        <begin position="1"/>
        <end position="85"/>
    </location>
</feature>
<feature type="compositionally biased region" description="Polar residues" evidence="1">
    <location>
        <begin position="360"/>
        <end position="369"/>
    </location>
</feature>
<feature type="compositionally biased region" description="Low complexity" evidence="1">
    <location>
        <begin position="1"/>
        <end position="43"/>
    </location>
</feature>
<evidence type="ECO:0000313" key="3">
    <source>
        <dbReference type="EMBL" id="SDZ32727.1"/>
    </source>
</evidence>
<reference evidence="4" key="1">
    <citation type="submission" date="2016-10" db="EMBL/GenBank/DDBJ databases">
        <authorList>
            <person name="Varghese N."/>
            <person name="Submissions S."/>
        </authorList>
    </citation>
    <scope>NUCLEOTIDE SEQUENCE [LARGE SCALE GENOMIC DNA]</scope>
    <source>
        <strain evidence="4">DSM 45245</strain>
    </source>
</reference>
<keyword evidence="2" id="KW-0472">Membrane</keyword>
<keyword evidence="3" id="KW-0401">Integrin</keyword>
<dbReference type="GO" id="GO:0007229">
    <property type="term" value="P:integrin-mediated signaling pathway"/>
    <property type="evidence" value="ECO:0007669"/>
    <property type="project" value="UniProtKB-KW"/>
</dbReference>
<feature type="compositionally biased region" description="Low complexity" evidence="1">
    <location>
        <begin position="51"/>
        <end position="85"/>
    </location>
</feature>
<sequence>MPAGRAGADAPGPAGPPSGRGAAAGPPPAAGAAPTGAASAAVAPVPPGAATPPRRAGSARAAAGGPNPPATAMATPPGMAKPTVEPTAPAVAKAAAAAPGVAKAAAAAPGVAKAAAAAPGVAKAAAAAPGVAKAAAAVRPAAHDSAAVAGPDRAVGPADAPRPGTLAAGVTALKGARSELRKQMREQRRMRMLALAMVSVLILGALPLYFGIRAATRDPVFNALDGLSVPSWAAVKTDDQVNGSRWCLIECRFRERTAESQKNPEETAQVYERALAGAGWQPWKAALCPGQPVEGHYTCWKRDELTLDLWVRQPTCEQDPLALRPTVGSQATPQAEQKCDGALVSVKVRNAIDDDRIKPQPSTGPSFTGETPDPVLTDDPLSDLTPSPS</sequence>
<dbReference type="Proteomes" id="UP000242415">
    <property type="component" value="Unassembled WGS sequence"/>
</dbReference>
<feature type="transmembrane region" description="Helical" evidence="2">
    <location>
        <begin position="192"/>
        <end position="212"/>
    </location>
</feature>
<feature type="region of interest" description="Disordered" evidence="1">
    <location>
        <begin position="350"/>
        <end position="389"/>
    </location>
</feature>
<name>A0A1H3S4K4_9ACTN</name>
<dbReference type="AlphaFoldDB" id="A0A1H3S4K4"/>
<accession>A0A1H3S4K4</accession>
<dbReference type="STRING" id="405436.SAMN05444365_11064"/>
<evidence type="ECO:0000256" key="2">
    <source>
        <dbReference type="SAM" id="Phobius"/>
    </source>
</evidence>
<proteinExistence type="predicted"/>
<evidence type="ECO:0000313" key="4">
    <source>
        <dbReference type="Proteomes" id="UP000242415"/>
    </source>
</evidence>